<evidence type="ECO:0000313" key="1">
    <source>
        <dbReference type="EMBL" id="ULT83986.1"/>
    </source>
</evidence>
<name>A0AAE9CW46_CAEBR</name>
<evidence type="ECO:0000313" key="2">
    <source>
        <dbReference type="Proteomes" id="UP000827892"/>
    </source>
</evidence>
<sequence length="94" mass="10635">MMRAENKSTVSASVLQLLQMFPATTCSASTIFTPMLMLLQIFSTIFEHPQFNSAQSKRKMMMDLLIEMNADAQEKLMIDGDEESVTESYENSQT</sequence>
<organism evidence="1 2">
    <name type="scientific">Caenorhabditis briggsae</name>
    <dbReference type="NCBI Taxonomy" id="6238"/>
    <lineage>
        <taxon>Eukaryota</taxon>
        <taxon>Metazoa</taxon>
        <taxon>Ecdysozoa</taxon>
        <taxon>Nematoda</taxon>
        <taxon>Chromadorea</taxon>
        <taxon>Rhabditida</taxon>
        <taxon>Rhabditina</taxon>
        <taxon>Rhabditomorpha</taxon>
        <taxon>Rhabditoidea</taxon>
        <taxon>Rhabditidae</taxon>
        <taxon>Peloderinae</taxon>
        <taxon>Caenorhabditis</taxon>
    </lineage>
</organism>
<accession>A0AAE9CW46</accession>
<dbReference type="Proteomes" id="UP000827892">
    <property type="component" value="Chromosome X"/>
</dbReference>
<protein>
    <submittedName>
        <fullName evidence="1">Uncharacterized protein</fullName>
    </submittedName>
</protein>
<dbReference type="EMBL" id="CP090896">
    <property type="protein sequence ID" value="ULT83986.1"/>
    <property type="molecule type" value="Genomic_DNA"/>
</dbReference>
<gene>
    <name evidence="1" type="ORF">L3Y34_012952</name>
</gene>
<dbReference type="AlphaFoldDB" id="A0AAE9CW46"/>
<reference evidence="1 2" key="1">
    <citation type="submission" date="2022-05" db="EMBL/GenBank/DDBJ databases">
        <title>Chromosome-level reference genomes for two strains of Caenorhabditis briggsae: an improved platform for comparative genomics.</title>
        <authorList>
            <person name="Stevens L."/>
            <person name="Andersen E.C."/>
        </authorList>
    </citation>
    <scope>NUCLEOTIDE SEQUENCE [LARGE SCALE GENOMIC DNA]</scope>
    <source>
        <strain evidence="1">QX1410_ONT</strain>
        <tissue evidence="1">Whole-organism</tissue>
    </source>
</reference>
<proteinExistence type="predicted"/>